<protein>
    <submittedName>
        <fullName evidence="2">Uncharacterized protein</fullName>
    </submittedName>
</protein>
<feature type="compositionally biased region" description="Basic and acidic residues" evidence="1">
    <location>
        <begin position="70"/>
        <end position="88"/>
    </location>
</feature>
<proteinExistence type="predicted"/>
<dbReference type="Proteomes" id="UP000796761">
    <property type="component" value="Unassembled WGS sequence"/>
</dbReference>
<reference evidence="2" key="1">
    <citation type="submission" date="2019-04" db="EMBL/GenBank/DDBJ databases">
        <title>Genome assembly of Zosterops borbonicus 15179.</title>
        <authorList>
            <person name="Leroy T."/>
            <person name="Anselmetti Y."/>
            <person name="Tilak M.-K."/>
            <person name="Nabholz B."/>
        </authorList>
    </citation>
    <scope>NUCLEOTIDE SEQUENCE</scope>
    <source>
        <strain evidence="2">HGM_15179</strain>
        <tissue evidence="2">Muscle</tissue>
    </source>
</reference>
<feature type="compositionally biased region" description="Basic and acidic residues" evidence="1">
    <location>
        <begin position="13"/>
        <end position="24"/>
    </location>
</feature>
<feature type="region of interest" description="Disordered" evidence="1">
    <location>
        <begin position="1"/>
        <end position="154"/>
    </location>
</feature>
<accession>A0A8K1D7B5</accession>
<dbReference type="AlphaFoldDB" id="A0A8K1D7B5"/>
<sequence>MTREEAGSATRKCCGEKPEVEHGKCTRTGNRKWNPEVEPEVTPEQYNTGNATPRNRKPEVNPGSGTSINRKPEVKPGSHTDDISDKNRKWNAGSATTIYRKEEVNSGSYPRAKPEVTHGKCPKRPNRKQEVKPGSDTKIFQTKAGSENPEVTFQ</sequence>
<keyword evidence="3" id="KW-1185">Reference proteome</keyword>
<comment type="caution">
    <text evidence="2">The sequence shown here is derived from an EMBL/GenBank/DDBJ whole genome shotgun (WGS) entry which is preliminary data.</text>
</comment>
<name>A0A8K1D7B5_9PASS</name>
<gene>
    <name evidence="2" type="ORF">HGM15179_020564</name>
</gene>
<dbReference type="EMBL" id="SWJQ01002406">
    <property type="protein sequence ID" value="TRZ06545.1"/>
    <property type="molecule type" value="Genomic_DNA"/>
</dbReference>
<evidence type="ECO:0000313" key="3">
    <source>
        <dbReference type="Proteomes" id="UP000796761"/>
    </source>
</evidence>
<feature type="compositionally biased region" description="Polar residues" evidence="1">
    <location>
        <begin position="138"/>
        <end position="154"/>
    </location>
</feature>
<evidence type="ECO:0000313" key="2">
    <source>
        <dbReference type="EMBL" id="TRZ06545.1"/>
    </source>
</evidence>
<organism evidence="2 3">
    <name type="scientific">Zosterops borbonicus</name>
    <dbReference type="NCBI Taxonomy" id="364589"/>
    <lineage>
        <taxon>Eukaryota</taxon>
        <taxon>Metazoa</taxon>
        <taxon>Chordata</taxon>
        <taxon>Craniata</taxon>
        <taxon>Vertebrata</taxon>
        <taxon>Euteleostomi</taxon>
        <taxon>Archelosauria</taxon>
        <taxon>Archosauria</taxon>
        <taxon>Dinosauria</taxon>
        <taxon>Saurischia</taxon>
        <taxon>Theropoda</taxon>
        <taxon>Coelurosauria</taxon>
        <taxon>Aves</taxon>
        <taxon>Neognathae</taxon>
        <taxon>Neoaves</taxon>
        <taxon>Telluraves</taxon>
        <taxon>Australaves</taxon>
        <taxon>Passeriformes</taxon>
        <taxon>Sylvioidea</taxon>
        <taxon>Zosteropidae</taxon>
        <taxon>Zosterops</taxon>
    </lineage>
</organism>
<evidence type="ECO:0000256" key="1">
    <source>
        <dbReference type="SAM" id="MobiDB-lite"/>
    </source>
</evidence>
<feature type="compositionally biased region" description="Polar residues" evidence="1">
    <location>
        <begin position="44"/>
        <end position="53"/>
    </location>
</feature>